<reference evidence="1 2" key="1">
    <citation type="submission" date="2019-08" db="EMBL/GenBank/DDBJ databases">
        <title>Genomes of sea-ice associated Colwellia species.</title>
        <authorList>
            <person name="Bowman J.P."/>
        </authorList>
    </citation>
    <scope>NUCLEOTIDE SEQUENCE [LARGE SCALE GENOMIC DNA]</scope>
    <source>
        <strain evidence="1 2">ACAM 607</strain>
    </source>
</reference>
<gene>
    <name evidence="1" type="ORF">ESZ26_19030</name>
</gene>
<dbReference type="Gene3D" id="3.30.70.1290">
    <property type="entry name" value="Transposase IS200-like"/>
    <property type="match status" value="1"/>
</dbReference>
<name>A0ABY3H702_9GAMM</name>
<dbReference type="EMBL" id="VOLR01000083">
    <property type="protein sequence ID" value="TWX52730.1"/>
    <property type="molecule type" value="Genomic_DNA"/>
</dbReference>
<dbReference type="PANTHER" id="PTHR34322:SF2">
    <property type="entry name" value="TRANSPOSASE IS200-LIKE DOMAIN-CONTAINING PROTEIN"/>
    <property type="match status" value="1"/>
</dbReference>
<protein>
    <submittedName>
        <fullName evidence="1">Transposase</fullName>
    </submittedName>
</protein>
<dbReference type="RefSeq" id="WP_146910738.1">
    <property type="nucleotide sequence ID" value="NZ_VOLR01000083.1"/>
</dbReference>
<dbReference type="Proteomes" id="UP000321525">
    <property type="component" value="Unassembled WGS sequence"/>
</dbReference>
<accession>A0ABY3H702</accession>
<dbReference type="InterPro" id="IPR036515">
    <property type="entry name" value="Transposase_17_sf"/>
</dbReference>
<evidence type="ECO:0000313" key="2">
    <source>
        <dbReference type="Proteomes" id="UP000321525"/>
    </source>
</evidence>
<keyword evidence="2" id="KW-1185">Reference proteome</keyword>
<dbReference type="SUPFAM" id="SSF143422">
    <property type="entry name" value="Transposase IS200-like"/>
    <property type="match status" value="1"/>
</dbReference>
<evidence type="ECO:0000313" key="1">
    <source>
        <dbReference type="EMBL" id="TWX52730.1"/>
    </source>
</evidence>
<comment type="caution">
    <text evidence="1">The sequence shown here is derived from an EMBL/GenBank/DDBJ whole genome shotgun (WGS) entry which is preliminary data.</text>
</comment>
<organism evidence="1 2">
    <name type="scientific">Colwellia hornerae</name>
    <dbReference type="NCBI Taxonomy" id="89402"/>
    <lineage>
        <taxon>Bacteria</taxon>
        <taxon>Pseudomonadati</taxon>
        <taxon>Pseudomonadota</taxon>
        <taxon>Gammaproteobacteria</taxon>
        <taxon>Alteromonadales</taxon>
        <taxon>Colwelliaceae</taxon>
        <taxon>Colwellia</taxon>
    </lineage>
</organism>
<proteinExistence type="predicted"/>
<sequence>MPKPRSQQISLLDTPYYHICSRTVRKAFLCGVDKETGVSFEHRRIWIEKRLFKLSQVFSIDICAHAVMHNHLHLVLHVDSEQIKSWSTEEVLQRWHQLFKGTLLTQKYSNKQPLDKFQLAMVKSTAEIYKQRLLDISWFMRSLNEPIARQANREDQCSGHFWEGRFKSQALLDEGALLSCMAYVDLNPIRAGIAVTPEESDFTSIQLRIKTAITGEQPTCLLAFTGNETHQSSTGAGISFSLQDYLTLVDETGRILRDDKHGAIDTQTVNILARLHISDESWLKLTTNFETIFTGAVGTAEHLYEFSEHVGLQRTHGIANAQVCLNSA</sequence>
<dbReference type="PANTHER" id="PTHR34322">
    <property type="entry name" value="TRANSPOSASE, Y1_TNP DOMAIN-CONTAINING"/>
    <property type="match status" value="1"/>
</dbReference>